<dbReference type="KEGG" id="pcat:Pcatena_03870"/>
<evidence type="ECO:0000313" key="2">
    <source>
        <dbReference type="Proteomes" id="UP000273154"/>
    </source>
</evidence>
<sequence length="602" mass="65362">MGETKTQEWRRLCAEYPDMSPFVLLKISMVWHGARLSAAALARLQAPDYRFASDEPFEIAFTGRTEADDEAPRPVMPGGVLLRDATYVYINWGETYDDPYVIDYDPAAGEFTLREPACGTIAADGDAAPADAREGLVDVIGFTPRPALYDFMTGAGTPADALADARAQKLILTAYRRCEFWREGRQCRFCALFTRRGVDPEVPCAEIAEVVRAALAEPGRYSQLYVSGGSDMGGEPAFSREQDRYGRVLAAMGETFSGRFACQLMAPAYDADALARIVGQTGVTSYSPNLEAWGAEQFGRLCPGKQAHVGYDEWLRRTADAVGVLGRGNVYTQLVGGAELAGEGAVPSVDDALARNAEACEWFAERGVTCLSVIWRPHRRSVLGWVPMPPIDYYVRLAREFHAVRARHGLVAFEDDYKACGNHPDSDLERCDLPVWQGLARQDVSPEADEAGALPLGERSGRVRVPLVSHAIAAAVASAGELGVGMPGVAPDTLVVSVAEDRSDLGAGLAHALWFGEPVELWLPREEGGAERVTCRVWRCDIVGPVFSAALARARSVRPTAEVASAWELRPLSRELVSSAPDACAPSRAPRPELHLDNPLLH</sequence>
<dbReference type="GeneID" id="88848529"/>
<dbReference type="AlphaFoldDB" id="A0A3G9K9M3"/>
<gene>
    <name evidence="1" type="ORF">Pcatena_03870</name>
</gene>
<dbReference type="Proteomes" id="UP000273154">
    <property type="component" value="Chromosome"/>
</dbReference>
<dbReference type="EMBL" id="AP019367">
    <property type="protein sequence ID" value="BBH49800.1"/>
    <property type="molecule type" value="Genomic_DNA"/>
</dbReference>
<protein>
    <recommendedName>
        <fullName evidence="3">Radical SAM core domain-containing protein</fullName>
    </recommendedName>
</protein>
<proteinExistence type="predicted"/>
<name>A0A3G9K9M3_9ACTN</name>
<organism evidence="1 2">
    <name type="scientific">Parolsenella catena</name>
    <dbReference type="NCBI Taxonomy" id="2003188"/>
    <lineage>
        <taxon>Bacteria</taxon>
        <taxon>Bacillati</taxon>
        <taxon>Actinomycetota</taxon>
        <taxon>Coriobacteriia</taxon>
        <taxon>Coriobacteriales</taxon>
        <taxon>Atopobiaceae</taxon>
        <taxon>Parolsenella</taxon>
    </lineage>
</organism>
<evidence type="ECO:0000313" key="1">
    <source>
        <dbReference type="EMBL" id="BBH49800.1"/>
    </source>
</evidence>
<reference evidence="2" key="1">
    <citation type="submission" date="2018-11" db="EMBL/GenBank/DDBJ databases">
        <title>Comparative genomics of Parolsenella catena and Libanicoccus massiliensis: Reclassification of Libanicoccus massiliensis as Parolsenella massiliensis comb. nov.</title>
        <authorList>
            <person name="Sakamoto M."/>
            <person name="Ikeyama N."/>
            <person name="Murakami T."/>
            <person name="Mori H."/>
            <person name="Yuki M."/>
            <person name="Ohkuma M."/>
        </authorList>
    </citation>
    <scope>NUCLEOTIDE SEQUENCE [LARGE SCALE GENOMIC DNA]</scope>
    <source>
        <strain evidence="2">JCM 31932</strain>
    </source>
</reference>
<dbReference type="NCBIfam" id="NF045502">
    <property type="entry name" value="variant_rSAM"/>
    <property type="match status" value="1"/>
</dbReference>
<keyword evidence="2" id="KW-1185">Reference proteome</keyword>
<evidence type="ECO:0008006" key="3">
    <source>
        <dbReference type="Google" id="ProtNLM"/>
    </source>
</evidence>
<accession>A0A3G9K9M3</accession>
<dbReference type="RefSeq" id="WP_193901398.1">
    <property type="nucleotide sequence ID" value="NZ_AP019367.1"/>
</dbReference>